<protein>
    <submittedName>
        <fullName evidence="1">Uncharacterized protein</fullName>
    </submittedName>
</protein>
<dbReference type="EMBL" id="BK032672">
    <property type="protein sequence ID" value="DAF54107.1"/>
    <property type="molecule type" value="Genomic_DNA"/>
</dbReference>
<proteinExistence type="predicted"/>
<organism evidence="1">
    <name type="scientific">Siphoviridae sp. ctsTb19</name>
    <dbReference type="NCBI Taxonomy" id="2827958"/>
    <lineage>
        <taxon>Viruses</taxon>
        <taxon>Duplodnaviria</taxon>
        <taxon>Heunggongvirae</taxon>
        <taxon>Uroviricota</taxon>
        <taxon>Caudoviricetes</taxon>
    </lineage>
</organism>
<reference evidence="1" key="1">
    <citation type="journal article" date="2021" name="Proc. Natl. Acad. Sci. U.S.A.">
        <title>A Catalog of Tens of Thousands of Viruses from Human Metagenomes Reveals Hidden Associations with Chronic Diseases.</title>
        <authorList>
            <person name="Tisza M.J."/>
            <person name="Buck C.B."/>
        </authorList>
    </citation>
    <scope>NUCLEOTIDE SEQUENCE</scope>
    <source>
        <strain evidence="1">CtsTb19</strain>
    </source>
</reference>
<evidence type="ECO:0000313" key="1">
    <source>
        <dbReference type="EMBL" id="DAF54107.1"/>
    </source>
</evidence>
<sequence>MGIVQVVSSLHLLKMAIHHLEYPSDHLLQNLVASDFPCSNGPQSYLVFPKAENFQLQLQSHRHVVLVDYHNYEFGCDQLQQPKRPFLTNLQSFQLADAT</sequence>
<name>A0A8S5STI0_9CAUD</name>
<accession>A0A8S5STI0</accession>